<proteinExistence type="predicted"/>
<accession>A0A143YV85</accession>
<keyword evidence="3" id="KW-1185">Reference proteome</keyword>
<evidence type="ECO:0000313" key="2">
    <source>
        <dbReference type="EMBL" id="CZQ99489.1"/>
    </source>
</evidence>
<dbReference type="AlphaFoldDB" id="A0A143YV85"/>
<reference evidence="2 3" key="1">
    <citation type="submission" date="2016-02" db="EMBL/GenBank/DDBJ databases">
        <authorList>
            <person name="Wen L."/>
            <person name="He K."/>
            <person name="Yang H."/>
        </authorList>
    </citation>
    <scope>NUCLEOTIDE SEQUENCE [LARGE SCALE GENOMIC DNA]</scope>
    <source>
        <strain evidence="2">Trichococcus palustris</strain>
    </source>
</reference>
<dbReference type="STRING" id="140314.SAMN04488076_10760"/>
<protein>
    <recommendedName>
        <fullName evidence="4">LysM domain-containing protein</fullName>
    </recommendedName>
</protein>
<dbReference type="InterPro" id="IPR045613">
    <property type="entry name" value="DUF6448"/>
</dbReference>
<evidence type="ECO:0000313" key="3">
    <source>
        <dbReference type="Proteomes" id="UP000242754"/>
    </source>
</evidence>
<gene>
    <name evidence="2" type="ORF">Tpal_2379</name>
</gene>
<organism evidence="2 3">
    <name type="scientific">Trichococcus palustris</name>
    <dbReference type="NCBI Taxonomy" id="140314"/>
    <lineage>
        <taxon>Bacteria</taxon>
        <taxon>Bacillati</taxon>
        <taxon>Bacillota</taxon>
        <taxon>Bacilli</taxon>
        <taxon>Lactobacillales</taxon>
        <taxon>Carnobacteriaceae</taxon>
        <taxon>Trichococcus</taxon>
    </lineage>
</organism>
<dbReference type="Pfam" id="PF20046">
    <property type="entry name" value="DUF6448"/>
    <property type="match status" value="1"/>
</dbReference>
<dbReference type="RefSeq" id="WP_087033930.1">
    <property type="nucleotide sequence ID" value="NZ_FJNE01000008.1"/>
</dbReference>
<dbReference type="OrthoDB" id="2168082at2"/>
<evidence type="ECO:0000256" key="1">
    <source>
        <dbReference type="SAM" id="MobiDB-lite"/>
    </source>
</evidence>
<dbReference type="EMBL" id="FJNE01000008">
    <property type="protein sequence ID" value="CZQ99489.1"/>
    <property type="molecule type" value="Genomic_DNA"/>
</dbReference>
<feature type="region of interest" description="Disordered" evidence="1">
    <location>
        <begin position="183"/>
        <end position="202"/>
    </location>
</feature>
<evidence type="ECO:0008006" key="4">
    <source>
        <dbReference type="Google" id="ProtNLM"/>
    </source>
</evidence>
<dbReference type="Proteomes" id="UP000242754">
    <property type="component" value="Unassembled WGS sequence"/>
</dbReference>
<name>A0A143YV85_9LACT</name>
<sequence>MEMLLMMGMIATFVMVLLIPVKARAHCDTMDGPTAADGKKALETNNINYALKWILPEHEEELKEIFALSMKVRGLSPEAQKLADKYFLENLVRIHRAGEGAPYEGLKPAGTPIDEKILAADRAIAAGNLSPLEGLVTQEEIHELEEKFSKAMALKDFAVDDVEAGRAYIEAYVSFFKLAEGESQEHGHEHHHHEDGHTAHPH</sequence>